<keyword evidence="3" id="KW-1185">Reference proteome</keyword>
<dbReference type="InterPro" id="IPR006015">
    <property type="entry name" value="Universal_stress_UspA"/>
</dbReference>
<dbReference type="PANTHER" id="PTHR31964">
    <property type="entry name" value="ADENINE NUCLEOTIDE ALPHA HYDROLASES-LIKE SUPERFAMILY PROTEIN"/>
    <property type="match status" value="1"/>
</dbReference>
<dbReference type="Gene3D" id="3.40.50.620">
    <property type="entry name" value="HUPs"/>
    <property type="match status" value="1"/>
</dbReference>
<evidence type="ECO:0000313" key="3">
    <source>
        <dbReference type="Proteomes" id="UP000836841"/>
    </source>
</evidence>
<dbReference type="PANTHER" id="PTHR31964:SF113">
    <property type="entry name" value="USPA DOMAIN-CONTAINING PROTEIN"/>
    <property type="match status" value="1"/>
</dbReference>
<reference evidence="2 3" key="1">
    <citation type="submission" date="2022-03" db="EMBL/GenBank/DDBJ databases">
        <authorList>
            <person name="Nunn A."/>
            <person name="Chopra R."/>
            <person name="Nunn A."/>
            <person name="Contreras Garrido A."/>
        </authorList>
    </citation>
    <scope>NUCLEOTIDE SEQUENCE [LARGE SCALE GENOMIC DNA]</scope>
</reference>
<evidence type="ECO:0000259" key="1">
    <source>
        <dbReference type="Pfam" id="PF00582"/>
    </source>
</evidence>
<evidence type="ECO:0000313" key="2">
    <source>
        <dbReference type="EMBL" id="CAH2066121.1"/>
    </source>
</evidence>
<organism evidence="2 3">
    <name type="scientific">Thlaspi arvense</name>
    <name type="common">Field penny-cress</name>
    <dbReference type="NCBI Taxonomy" id="13288"/>
    <lineage>
        <taxon>Eukaryota</taxon>
        <taxon>Viridiplantae</taxon>
        <taxon>Streptophyta</taxon>
        <taxon>Embryophyta</taxon>
        <taxon>Tracheophyta</taxon>
        <taxon>Spermatophyta</taxon>
        <taxon>Magnoliopsida</taxon>
        <taxon>eudicotyledons</taxon>
        <taxon>Gunneridae</taxon>
        <taxon>Pentapetalae</taxon>
        <taxon>rosids</taxon>
        <taxon>malvids</taxon>
        <taxon>Brassicales</taxon>
        <taxon>Brassicaceae</taxon>
        <taxon>Thlaspideae</taxon>
        <taxon>Thlaspi</taxon>
    </lineage>
</organism>
<name>A0AAU9SH90_THLAR</name>
<dbReference type="Pfam" id="PF00582">
    <property type="entry name" value="Usp"/>
    <property type="match status" value="1"/>
</dbReference>
<dbReference type="Proteomes" id="UP000836841">
    <property type="component" value="Chromosome 5"/>
</dbReference>
<gene>
    <name evidence="2" type="ORF">TAV2_LOCUS16232</name>
</gene>
<dbReference type="PRINTS" id="PR01438">
    <property type="entry name" value="UNVRSLSTRESS"/>
</dbReference>
<dbReference type="CDD" id="cd23659">
    <property type="entry name" value="USP_At3g01520-like"/>
    <property type="match status" value="1"/>
</dbReference>
<dbReference type="EMBL" id="OU466861">
    <property type="protein sequence ID" value="CAH2066121.1"/>
    <property type="molecule type" value="Genomic_DNA"/>
</dbReference>
<sequence length="226" mass="25479">MNKKNSVLELEERPSASLILECYGIESRVDIPGLVVTPKKVMESGNPKEAICDAVEKLGVDLLIVGSNGKGALERTFLGSVSNYCVNKAKCPVLVVLDDIFSYLLECLLQLHPCMPSHRLLEFLRMHSCRRKQLEVSLSPVPMHFDGVPSFVRSKTHMKSRASVKLSDDKKREEHMNKMKMKNLSDFTDDGVTFNSPAMDARCCIKKPRSDDHHHYMSSLENESRV</sequence>
<proteinExistence type="predicted"/>
<dbReference type="AlphaFoldDB" id="A0AAU9SH90"/>
<accession>A0AAU9SH90</accession>
<protein>
    <recommendedName>
        <fullName evidence="1">UspA domain-containing protein</fullName>
    </recommendedName>
</protein>
<dbReference type="SUPFAM" id="SSF52402">
    <property type="entry name" value="Adenine nucleotide alpha hydrolases-like"/>
    <property type="match status" value="1"/>
</dbReference>
<feature type="domain" description="UspA" evidence="1">
    <location>
        <begin position="35"/>
        <end position="96"/>
    </location>
</feature>
<dbReference type="InterPro" id="IPR006016">
    <property type="entry name" value="UspA"/>
</dbReference>
<dbReference type="InterPro" id="IPR014729">
    <property type="entry name" value="Rossmann-like_a/b/a_fold"/>
</dbReference>